<dbReference type="SUPFAM" id="SSF51621">
    <property type="entry name" value="Phosphoenolpyruvate/pyruvate domain"/>
    <property type="match status" value="1"/>
</dbReference>
<gene>
    <name evidence="1" type="ORF">KOI35_00225</name>
</gene>
<dbReference type="Gene3D" id="3.20.20.60">
    <property type="entry name" value="Phosphoenolpyruvate-binding domains"/>
    <property type="match status" value="1"/>
</dbReference>
<evidence type="ECO:0000313" key="2">
    <source>
        <dbReference type="Proteomes" id="UP001519654"/>
    </source>
</evidence>
<dbReference type="PANTHER" id="PTHR42905">
    <property type="entry name" value="PHOSPHOENOLPYRUVATE CARBOXYLASE"/>
    <property type="match status" value="1"/>
</dbReference>
<keyword evidence="2" id="KW-1185">Reference proteome</keyword>
<sequence>MRVTEEFRSLHVPGRPLVLVNAWDVASARIAEQAGARAVATTSAGVAWSLGAPDGDALGRDDAIGLVGRVARAVGVPVTADIESGYGSPDETVRAVAATGAAGVNLEDGDRGVDEQVKLLAAARAAGPGLFLNARMDAYLRGTGELDEVVARAEAYVAAGADGIFVPGMVDLATVKELAARIPAPLNVMAVSGGPSVAEFAAVGVARVSLGSAVAQAAYAVVERATVEALTSGTYAAVDGALDYGRLNNLMTGYSA</sequence>
<keyword evidence="1" id="KW-0456">Lyase</keyword>
<dbReference type="GO" id="GO:0016829">
    <property type="term" value="F:lyase activity"/>
    <property type="evidence" value="ECO:0007669"/>
    <property type="project" value="UniProtKB-KW"/>
</dbReference>
<dbReference type="EMBL" id="JAHKKG010000001">
    <property type="protein sequence ID" value="MBU2661922.1"/>
    <property type="molecule type" value="Genomic_DNA"/>
</dbReference>
<accession>A0ABS5YF35</accession>
<dbReference type="CDD" id="cd00377">
    <property type="entry name" value="ICL_PEPM"/>
    <property type="match status" value="1"/>
</dbReference>
<dbReference type="Proteomes" id="UP001519654">
    <property type="component" value="Unassembled WGS sequence"/>
</dbReference>
<evidence type="ECO:0000313" key="1">
    <source>
        <dbReference type="EMBL" id="MBU2661922.1"/>
    </source>
</evidence>
<dbReference type="InterPro" id="IPR040442">
    <property type="entry name" value="Pyrv_kinase-like_dom_sf"/>
</dbReference>
<dbReference type="InterPro" id="IPR039556">
    <property type="entry name" value="ICL/PEPM"/>
</dbReference>
<reference evidence="1 2" key="1">
    <citation type="submission" date="2021-06" db="EMBL/GenBank/DDBJ databases">
        <title>Actinoplanes lichenicola sp. nov., and Actinoplanes ovalisporus sp. nov., isolated from lichen in Thailand.</title>
        <authorList>
            <person name="Saeng-In P."/>
            <person name="Kanchanasin P."/>
            <person name="Yuki M."/>
            <person name="Kudo T."/>
            <person name="Ohkuma M."/>
            <person name="Phongsopitanun W."/>
            <person name="Tanasupawat S."/>
        </authorList>
    </citation>
    <scope>NUCLEOTIDE SEQUENCE [LARGE SCALE GENOMIC DNA]</scope>
    <source>
        <strain evidence="1 2">NBRC 110975</strain>
    </source>
</reference>
<dbReference type="Pfam" id="PF13714">
    <property type="entry name" value="PEP_mutase"/>
    <property type="match status" value="1"/>
</dbReference>
<comment type="caution">
    <text evidence="1">The sequence shown here is derived from an EMBL/GenBank/DDBJ whole genome shotgun (WGS) entry which is preliminary data.</text>
</comment>
<name>A0ABS5YF35_9ACTN</name>
<protein>
    <submittedName>
        <fullName evidence="1">Isocitrate lyase/phosphoenolpyruvate mutase family protein</fullName>
    </submittedName>
</protein>
<organism evidence="1 2">
    <name type="scientific">Paractinoplanes bogorensis</name>
    <dbReference type="NCBI Taxonomy" id="1610840"/>
    <lineage>
        <taxon>Bacteria</taxon>
        <taxon>Bacillati</taxon>
        <taxon>Actinomycetota</taxon>
        <taxon>Actinomycetes</taxon>
        <taxon>Micromonosporales</taxon>
        <taxon>Micromonosporaceae</taxon>
        <taxon>Paractinoplanes</taxon>
    </lineage>
</organism>
<dbReference type="PANTHER" id="PTHR42905:SF16">
    <property type="entry name" value="CARBOXYPHOSPHONOENOLPYRUVATE PHOSPHONOMUTASE-LIKE PROTEIN (AFU_ORTHOLOGUE AFUA_5G07230)"/>
    <property type="match status" value="1"/>
</dbReference>
<proteinExistence type="predicted"/>
<dbReference type="InterPro" id="IPR015813">
    <property type="entry name" value="Pyrv/PenolPyrv_kinase-like_dom"/>
</dbReference>